<dbReference type="Proteomes" id="UP000215027">
    <property type="component" value="Chromosome I"/>
</dbReference>
<gene>
    <name evidence="2" type="ORF">CFX0092_A0935</name>
</gene>
<dbReference type="RefSeq" id="WP_197699877.1">
    <property type="nucleotide sequence ID" value="NZ_LN890655.1"/>
</dbReference>
<proteinExistence type="predicted"/>
<feature type="transmembrane region" description="Helical" evidence="1">
    <location>
        <begin position="76"/>
        <end position="103"/>
    </location>
</feature>
<name>A0A170PEW0_9CHLR</name>
<sequence>MQPGTIGMVALRLLAAAVGFYLIISMVLAAIKTFILPRPARVGIVGAVFGGVRLLFDLRARQAESYAERDRVMALYAPIALFLVPVALLAVILAGYMLLFWALGGFTLGEAFRLSGSALLTLGNFTNDRIAVKVLEFSAALLGLILVALLIAYLPTMYAAFTRRETQVELLEVRAGSPPSPWEMIGRSYRTGELGQMRGVWNDWQVWFAEIEESHTSLPALNFFRSPRPDLSWITAAGVVLDAAALMLSTVDVEMEPRAAFCIRSGYLALRQIALFFEIPFDANPAPGDPITISREEFDQAYDELAAQGVPLLADTDRAWQDFTGWRVNYDTVLISLATLTMAPYAPWSSDRSLVPPATGKHGKKKRV</sequence>
<evidence type="ECO:0000313" key="2">
    <source>
        <dbReference type="EMBL" id="CUS02813.2"/>
    </source>
</evidence>
<organism evidence="2 3">
    <name type="scientific">Candidatus Promineifilum breve</name>
    <dbReference type="NCBI Taxonomy" id="1806508"/>
    <lineage>
        <taxon>Bacteria</taxon>
        <taxon>Bacillati</taxon>
        <taxon>Chloroflexota</taxon>
        <taxon>Ardenticatenia</taxon>
        <taxon>Candidatus Promineifilales</taxon>
        <taxon>Candidatus Promineifilaceae</taxon>
        <taxon>Candidatus Promineifilum</taxon>
    </lineage>
</organism>
<keyword evidence="3" id="KW-1185">Reference proteome</keyword>
<keyword evidence="1" id="KW-0472">Membrane</keyword>
<evidence type="ECO:0000313" key="3">
    <source>
        <dbReference type="Proteomes" id="UP000215027"/>
    </source>
</evidence>
<dbReference type="EMBL" id="LN890655">
    <property type="protein sequence ID" value="CUS02813.2"/>
    <property type="molecule type" value="Genomic_DNA"/>
</dbReference>
<dbReference type="KEGG" id="pbf:CFX0092_A0935"/>
<protein>
    <submittedName>
        <fullName evidence="2">Uncharacterized protein</fullName>
    </submittedName>
</protein>
<accession>A0A170PEW0</accession>
<feature type="transmembrane region" description="Helical" evidence="1">
    <location>
        <begin position="130"/>
        <end position="154"/>
    </location>
</feature>
<keyword evidence="1" id="KW-1133">Transmembrane helix</keyword>
<dbReference type="AlphaFoldDB" id="A0A170PEW0"/>
<reference evidence="2" key="1">
    <citation type="submission" date="2016-01" db="EMBL/GenBank/DDBJ databases">
        <authorList>
            <person name="Mcilroy J.S."/>
            <person name="Karst M S."/>
            <person name="Albertsen M."/>
        </authorList>
    </citation>
    <scope>NUCLEOTIDE SEQUENCE</scope>
    <source>
        <strain evidence="2">Cfx-K</strain>
    </source>
</reference>
<feature type="transmembrane region" description="Helical" evidence="1">
    <location>
        <begin position="39"/>
        <end position="56"/>
    </location>
</feature>
<evidence type="ECO:0000256" key="1">
    <source>
        <dbReference type="SAM" id="Phobius"/>
    </source>
</evidence>
<keyword evidence="1" id="KW-0812">Transmembrane</keyword>